<feature type="transmembrane region" description="Helical" evidence="16">
    <location>
        <begin position="619"/>
        <end position="637"/>
    </location>
</feature>
<dbReference type="SUPFAM" id="SSF81665">
    <property type="entry name" value="Calcium ATPase, transmembrane domain M"/>
    <property type="match status" value="1"/>
</dbReference>
<evidence type="ECO:0000259" key="17">
    <source>
        <dbReference type="Pfam" id="PF00122"/>
    </source>
</evidence>
<dbReference type="HAMAP" id="MF_00285">
    <property type="entry name" value="KdpB"/>
    <property type="match status" value="1"/>
</dbReference>
<evidence type="ECO:0000256" key="11">
    <source>
        <dbReference type="ARBA" id="ARBA00022958"/>
    </source>
</evidence>
<keyword evidence="13 16" id="KW-1133">Transmembrane helix</keyword>
<comment type="function">
    <text evidence="16">Part of the high-affinity ATP-driven potassium transport (or Kdp) system, which catalyzes the hydrolysis of ATP coupled with the electrogenic transport of potassium into the cytoplasm. This subunit is responsible for energy coupling to the transport system and for the release of the potassium ions to the cytoplasm.</text>
</comment>
<dbReference type="Pfam" id="PF00122">
    <property type="entry name" value="E1-E2_ATPase"/>
    <property type="match status" value="1"/>
</dbReference>
<feature type="transmembrane region" description="Helical" evidence="16">
    <location>
        <begin position="285"/>
        <end position="309"/>
    </location>
</feature>
<keyword evidence="5 16" id="KW-0597">Phosphoprotein</keyword>
<dbReference type="SFLD" id="SFLDS00003">
    <property type="entry name" value="Haloacid_Dehalogenase"/>
    <property type="match status" value="1"/>
</dbReference>
<keyword evidence="4 16" id="KW-0633">Potassium transport</keyword>
<dbReference type="NCBIfam" id="TIGR01497">
    <property type="entry name" value="kdpB"/>
    <property type="match status" value="1"/>
</dbReference>
<dbReference type="InterPro" id="IPR036412">
    <property type="entry name" value="HAD-like_sf"/>
</dbReference>
<evidence type="ECO:0000256" key="10">
    <source>
        <dbReference type="ARBA" id="ARBA00022842"/>
    </source>
</evidence>
<dbReference type="InterPro" id="IPR023298">
    <property type="entry name" value="ATPase_P-typ_TM_dom_sf"/>
</dbReference>
<protein>
    <recommendedName>
        <fullName evidence="16">Potassium-transporting ATPase ATP-binding subunit</fullName>
        <ecNumber evidence="16">7.2.2.6</ecNumber>
    </recommendedName>
    <alternativeName>
        <fullName evidence="16">ATP phosphohydrolase [potassium-transporting] B chain</fullName>
    </alternativeName>
    <alternativeName>
        <fullName evidence="16">Potassium-binding and translocating subunit B</fullName>
    </alternativeName>
    <alternativeName>
        <fullName evidence="16">Potassium-translocating ATPase B chain</fullName>
    </alternativeName>
</protein>
<dbReference type="InterPro" id="IPR006391">
    <property type="entry name" value="P-type_ATPase_bsu_IA"/>
</dbReference>
<feature type="transmembrane region" description="Helical" evidence="16">
    <location>
        <begin position="649"/>
        <end position="669"/>
    </location>
</feature>
<dbReference type="KEGG" id="mfy:HH212_21665"/>
<dbReference type="Gene3D" id="2.70.150.10">
    <property type="entry name" value="Calcium-transporting ATPase, cytoplasmic transduction domain A"/>
    <property type="match status" value="1"/>
</dbReference>
<keyword evidence="9 16" id="KW-0067">ATP-binding</keyword>
<feature type="transmembrane region" description="Helical" evidence="16">
    <location>
        <begin position="689"/>
        <end position="714"/>
    </location>
</feature>
<dbReference type="InterPro" id="IPR059000">
    <property type="entry name" value="ATPase_P-type_domA"/>
</dbReference>
<keyword evidence="7 16" id="KW-0479">Metal-binding</keyword>
<evidence type="ECO:0000256" key="8">
    <source>
        <dbReference type="ARBA" id="ARBA00022741"/>
    </source>
</evidence>
<feature type="transmembrane region" description="Helical" evidence="16">
    <location>
        <begin position="86"/>
        <end position="105"/>
    </location>
</feature>
<evidence type="ECO:0000256" key="6">
    <source>
        <dbReference type="ARBA" id="ARBA00022692"/>
    </source>
</evidence>
<feature type="binding site" evidence="16">
    <location>
        <position position="553"/>
    </location>
    <ligand>
        <name>Mg(2+)</name>
        <dbReference type="ChEBI" id="CHEBI:18420"/>
    </ligand>
</feature>
<dbReference type="PANTHER" id="PTHR43743:SF1">
    <property type="entry name" value="POTASSIUM-TRANSPORTING ATPASE ATP-BINDING SUBUNIT"/>
    <property type="match status" value="1"/>
</dbReference>
<sequence>MSESDTIVKPLAAPAAALDALPNALPKRLPLFDAAMLVPALADAFKKLSPRTQLRSPVMFVVYVCSILTSLLYLQALAGNAEAPPGFILATAVWLWFTVLFANFAEALAEGRSKAQAASLRGLKESVMAKKLTAASNPATSLRKAGWLPCPATDLRKGNHILVEAGDVIPIDGDVVEGMASVDESAITGESAPVIRESGGDFSSVTGGTRVLSDWLVVKVSANPGETFLDRMISMVEGAKRKKTPNEIALSILLVALTIVFLVVTVTLLPFSLFAVDAAHAGAPVTVTVLVALLVCLIPTTIGGLLSAIGVAGMSRMMRANVIATSGRAVEAAGDVDVLLLDKTGTITHGNRQAAAFLPVRGVTEPQLAEVVALASLADETPEGRSIVALARQRSAAQLPDLASLDAEPVPFSANTRMSGIDIGTRRLRKGAASAVQRHVEALGAALPPDVMRAVEDAARRGSTPLVVADGVRVLGVVELKDIVKAGIKERFAELRRMGIKTVMITGDNKLTAAAIAAEAGVDDFLAEATPEDKLALIRDYQKEGRLVAMTGDGTNDAPALAQADVAVAMNSGTQAAKEAGNMVDLDSNPTKLLEIVEIGKQMLMTRGALTTFSIANDVAKYFAIIPAAFVGTYPQLRALDVMHLASPASAIMSAVIFNALIIVFLIPLALRGVRLRAIGASALLRRNLLVYGLGGIILPFIGIKLIDLLLAGLHLV</sequence>
<dbReference type="PRINTS" id="PR00119">
    <property type="entry name" value="CATATPASE"/>
</dbReference>
<dbReference type="FunFam" id="2.70.150.10:FF:000010">
    <property type="entry name" value="Potassium-transporting ATPase ATP-binding subunit"/>
    <property type="match status" value="1"/>
</dbReference>
<keyword evidence="19" id="KW-1185">Reference proteome</keyword>
<dbReference type="GO" id="GO:0008556">
    <property type="term" value="F:P-type potassium transmembrane transporter activity"/>
    <property type="evidence" value="ECO:0007669"/>
    <property type="project" value="UniProtKB-UniRule"/>
</dbReference>
<keyword evidence="14 16" id="KW-0406">Ion transport</keyword>
<keyword evidence="11 16" id="KW-0630">Potassium</keyword>
<feature type="binding site" evidence="16">
    <location>
        <position position="383"/>
    </location>
    <ligand>
        <name>ATP</name>
        <dbReference type="ChEBI" id="CHEBI:30616"/>
    </ligand>
</feature>
<comment type="subcellular location">
    <subcellularLocation>
        <location evidence="1 16">Cell membrane</location>
        <topology evidence="1 16">Multi-pass membrane protein</topology>
    </subcellularLocation>
</comment>
<dbReference type="PANTHER" id="PTHR43743">
    <property type="entry name" value="POTASSIUM-TRANSPORTING ATPASE ATP-BINDING SUBUNIT"/>
    <property type="match status" value="1"/>
</dbReference>
<keyword evidence="6 16" id="KW-0812">Transmembrane</keyword>
<dbReference type="GO" id="GO:0005886">
    <property type="term" value="C:plasma membrane"/>
    <property type="evidence" value="ECO:0007669"/>
    <property type="project" value="UniProtKB-SubCell"/>
</dbReference>
<evidence type="ECO:0000256" key="2">
    <source>
        <dbReference type="ARBA" id="ARBA00022448"/>
    </source>
</evidence>
<evidence type="ECO:0000256" key="1">
    <source>
        <dbReference type="ARBA" id="ARBA00004651"/>
    </source>
</evidence>
<dbReference type="PROSITE" id="PS00154">
    <property type="entry name" value="ATPASE_E1_E2"/>
    <property type="match status" value="1"/>
</dbReference>
<feature type="transmembrane region" description="Helical" evidence="16">
    <location>
        <begin position="248"/>
        <end position="273"/>
    </location>
</feature>
<comment type="catalytic activity">
    <reaction evidence="16">
        <text>K(+)(out) + ATP + H2O = K(+)(in) + ADP + phosphate + H(+)</text>
        <dbReference type="Rhea" id="RHEA:16777"/>
        <dbReference type="ChEBI" id="CHEBI:15377"/>
        <dbReference type="ChEBI" id="CHEBI:15378"/>
        <dbReference type="ChEBI" id="CHEBI:29103"/>
        <dbReference type="ChEBI" id="CHEBI:30616"/>
        <dbReference type="ChEBI" id="CHEBI:43474"/>
        <dbReference type="ChEBI" id="CHEBI:456216"/>
        <dbReference type="EC" id="7.2.2.6"/>
    </reaction>
</comment>
<dbReference type="SFLD" id="SFLDF00027">
    <property type="entry name" value="p-type_atpase"/>
    <property type="match status" value="1"/>
</dbReference>
<evidence type="ECO:0000256" key="12">
    <source>
        <dbReference type="ARBA" id="ARBA00022967"/>
    </source>
</evidence>
<dbReference type="SUPFAM" id="SSF81660">
    <property type="entry name" value="Metal cation-transporting ATPase, ATP-binding domain N"/>
    <property type="match status" value="1"/>
</dbReference>
<dbReference type="InterPro" id="IPR044492">
    <property type="entry name" value="P_typ_ATPase_HD_dom"/>
</dbReference>
<accession>A0A7Z2ZVN2</accession>
<evidence type="ECO:0000313" key="19">
    <source>
        <dbReference type="Proteomes" id="UP000502415"/>
    </source>
</evidence>
<dbReference type="EC" id="7.2.2.6" evidence="16"/>
<feature type="binding site" evidence="16">
    <location>
        <position position="379"/>
    </location>
    <ligand>
        <name>ATP</name>
        <dbReference type="ChEBI" id="CHEBI:30616"/>
    </ligand>
</feature>
<keyword evidence="15 16" id="KW-0472">Membrane</keyword>
<dbReference type="AlphaFoldDB" id="A0A7Z2ZVN2"/>
<dbReference type="SUPFAM" id="SSF81653">
    <property type="entry name" value="Calcium ATPase, transduction domain A"/>
    <property type="match status" value="1"/>
</dbReference>
<keyword evidence="12 16" id="KW-1278">Translocase</keyword>
<dbReference type="Gene3D" id="3.40.50.1000">
    <property type="entry name" value="HAD superfamily/HAD-like"/>
    <property type="match status" value="1"/>
</dbReference>
<dbReference type="SUPFAM" id="SSF56784">
    <property type="entry name" value="HAD-like"/>
    <property type="match status" value="1"/>
</dbReference>
<keyword evidence="3 16" id="KW-1003">Cell membrane</keyword>
<keyword evidence="2 16" id="KW-0813">Transport</keyword>
<dbReference type="InterPro" id="IPR008250">
    <property type="entry name" value="ATPase_P-typ_transduc_dom_A_sf"/>
</dbReference>
<dbReference type="InterPro" id="IPR001757">
    <property type="entry name" value="P_typ_ATPase"/>
</dbReference>
<evidence type="ECO:0000256" key="13">
    <source>
        <dbReference type="ARBA" id="ARBA00022989"/>
    </source>
</evidence>
<name>A0A7Z2ZVN2_9BURK</name>
<dbReference type="SFLD" id="SFLDG00002">
    <property type="entry name" value="C1.7:_P-type_atpase_like"/>
    <property type="match status" value="1"/>
</dbReference>
<keyword evidence="10 16" id="KW-0460">Magnesium</keyword>
<evidence type="ECO:0000256" key="5">
    <source>
        <dbReference type="ARBA" id="ARBA00022553"/>
    </source>
</evidence>
<dbReference type="GO" id="GO:0016887">
    <property type="term" value="F:ATP hydrolysis activity"/>
    <property type="evidence" value="ECO:0007669"/>
    <property type="project" value="InterPro"/>
</dbReference>
<organism evidence="18 19">
    <name type="scientific">Massilia forsythiae</name>
    <dbReference type="NCBI Taxonomy" id="2728020"/>
    <lineage>
        <taxon>Bacteria</taxon>
        <taxon>Pseudomonadati</taxon>
        <taxon>Pseudomonadota</taxon>
        <taxon>Betaproteobacteria</taxon>
        <taxon>Burkholderiales</taxon>
        <taxon>Oxalobacteraceae</taxon>
        <taxon>Telluria group</taxon>
        <taxon>Massilia</taxon>
    </lineage>
</organism>
<dbReference type="EMBL" id="CP051685">
    <property type="protein sequence ID" value="QJE02307.1"/>
    <property type="molecule type" value="Genomic_DNA"/>
</dbReference>
<evidence type="ECO:0000313" key="18">
    <source>
        <dbReference type="EMBL" id="QJE02307.1"/>
    </source>
</evidence>
<dbReference type="FunFam" id="3.40.1110.10:FF:000007">
    <property type="entry name" value="Potassium-transporting ATPase ATP-binding subunit"/>
    <property type="match status" value="1"/>
</dbReference>
<proteinExistence type="inferred from homology"/>
<feature type="binding site" evidence="16">
    <location>
        <begin position="412"/>
        <end position="419"/>
    </location>
    <ligand>
        <name>ATP</name>
        <dbReference type="ChEBI" id="CHEBI:30616"/>
    </ligand>
</feature>
<feature type="binding site" evidence="16">
    <location>
        <position position="430"/>
    </location>
    <ligand>
        <name>ATP</name>
        <dbReference type="ChEBI" id="CHEBI:30616"/>
    </ligand>
</feature>
<feature type="transmembrane region" description="Helical" evidence="16">
    <location>
        <begin position="57"/>
        <end position="74"/>
    </location>
</feature>
<evidence type="ECO:0000256" key="4">
    <source>
        <dbReference type="ARBA" id="ARBA00022538"/>
    </source>
</evidence>
<evidence type="ECO:0000256" key="9">
    <source>
        <dbReference type="ARBA" id="ARBA00022840"/>
    </source>
</evidence>
<dbReference type="GO" id="GO:0000287">
    <property type="term" value="F:magnesium ion binding"/>
    <property type="evidence" value="ECO:0007669"/>
    <property type="project" value="UniProtKB-UniRule"/>
</dbReference>
<feature type="binding site" evidence="16">
    <location>
        <position position="557"/>
    </location>
    <ligand>
        <name>Mg(2+)</name>
        <dbReference type="ChEBI" id="CHEBI:18420"/>
    </ligand>
</feature>
<comment type="similarity">
    <text evidence="16">Belongs to the cation transport ATPase (P-type) (TC 3.A.3) family. Type IA subfamily.</text>
</comment>
<comment type="subunit">
    <text evidence="16">The system is composed of three essential subunits: KdpA, KdpB and KdpC.</text>
</comment>
<reference evidence="18 19" key="1">
    <citation type="submission" date="2020-04" db="EMBL/GenBank/DDBJ databases">
        <title>Genome sequencing of novel species.</title>
        <authorList>
            <person name="Heo J."/>
            <person name="Kim S.-J."/>
            <person name="Kim J.-S."/>
            <person name="Hong S.-B."/>
            <person name="Kwon S.-W."/>
        </authorList>
    </citation>
    <scope>NUCLEOTIDE SEQUENCE [LARGE SCALE GENOMIC DNA]</scope>
    <source>
        <strain evidence="18 19">GN2-R2</strain>
    </source>
</reference>
<evidence type="ECO:0000256" key="14">
    <source>
        <dbReference type="ARBA" id="ARBA00023065"/>
    </source>
</evidence>
<evidence type="ECO:0000256" key="3">
    <source>
        <dbReference type="ARBA" id="ARBA00022475"/>
    </source>
</evidence>
<evidence type="ECO:0000256" key="16">
    <source>
        <dbReference type="HAMAP-Rule" id="MF_00285"/>
    </source>
</evidence>
<dbReference type="Pfam" id="PF00702">
    <property type="entry name" value="Hydrolase"/>
    <property type="match status" value="1"/>
</dbReference>
<evidence type="ECO:0000256" key="15">
    <source>
        <dbReference type="ARBA" id="ARBA00023136"/>
    </source>
</evidence>
<dbReference type="Proteomes" id="UP000502415">
    <property type="component" value="Chromosome"/>
</dbReference>
<dbReference type="CDD" id="cd02078">
    <property type="entry name" value="P-type_ATPase_K"/>
    <property type="match status" value="1"/>
</dbReference>
<dbReference type="GO" id="GO:0005524">
    <property type="term" value="F:ATP binding"/>
    <property type="evidence" value="ECO:0007669"/>
    <property type="project" value="UniProtKB-UniRule"/>
</dbReference>
<feature type="active site" description="4-aspartylphosphate intermediate" evidence="16">
    <location>
        <position position="342"/>
    </location>
</feature>
<evidence type="ECO:0000256" key="7">
    <source>
        <dbReference type="ARBA" id="ARBA00022723"/>
    </source>
</evidence>
<dbReference type="InterPro" id="IPR023299">
    <property type="entry name" value="ATPase_P-typ_cyto_dom_N"/>
</dbReference>
<dbReference type="InterPro" id="IPR018303">
    <property type="entry name" value="ATPase_P-typ_P_site"/>
</dbReference>
<feature type="domain" description="P-type ATPase A" evidence="17">
    <location>
        <begin position="136"/>
        <end position="237"/>
    </location>
</feature>
<keyword evidence="8 16" id="KW-0547">Nucleotide-binding</keyword>
<gene>
    <name evidence="16 18" type="primary">kdpB</name>
    <name evidence="18" type="ORF">HH212_21665</name>
</gene>
<dbReference type="Gene3D" id="3.40.1110.10">
    <property type="entry name" value="Calcium-transporting ATPase, cytoplasmic domain N"/>
    <property type="match status" value="1"/>
</dbReference>
<dbReference type="RefSeq" id="WP_170204394.1">
    <property type="nucleotide sequence ID" value="NZ_CP051685.1"/>
</dbReference>
<dbReference type="InterPro" id="IPR023214">
    <property type="entry name" value="HAD_sf"/>
</dbReference>
<dbReference type="NCBIfam" id="TIGR01494">
    <property type="entry name" value="ATPase_P-type"/>
    <property type="match status" value="2"/>
</dbReference>